<dbReference type="Gene3D" id="1.10.530.40">
    <property type="match status" value="1"/>
</dbReference>
<dbReference type="GO" id="GO:0009253">
    <property type="term" value="P:peptidoglycan catabolic process"/>
    <property type="evidence" value="ECO:0007669"/>
    <property type="project" value="InterPro"/>
</dbReference>
<evidence type="ECO:0000256" key="7">
    <source>
        <dbReference type="RuleBase" id="RU003788"/>
    </source>
</evidence>
<dbReference type="InParanoid" id="W0RIL8"/>
<dbReference type="RefSeq" id="WP_025411744.1">
    <property type="nucleotide sequence ID" value="NZ_CP007128.1"/>
</dbReference>
<keyword evidence="3 7" id="KW-0081">Bacteriolytic enzyme</keyword>
<dbReference type="KEGG" id="gba:J421_2735"/>
<dbReference type="SUPFAM" id="SSF53955">
    <property type="entry name" value="Lysozyme-like"/>
    <property type="match status" value="1"/>
</dbReference>
<feature type="region of interest" description="Disordered" evidence="8">
    <location>
        <begin position="257"/>
        <end position="286"/>
    </location>
</feature>
<dbReference type="eggNOG" id="COG3772">
    <property type="taxonomic scope" value="Bacteria"/>
</dbReference>
<dbReference type="PANTHER" id="PTHR38107:SF3">
    <property type="entry name" value="LYSOZYME RRRD-RELATED"/>
    <property type="match status" value="1"/>
</dbReference>
<dbReference type="CDD" id="cd00737">
    <property type="entry name" value="lyz_endolysin_autolysin"/>
    <property type="match status" value="1"/>
</dbReference>
<dbReference type="GO" id="GO:0031640">
    <property type="term" value="P:killing of cells of another organism"/>
    <property type="evidence" value="ECO:0007669"/>
    <property type="project" value="UniProtKB-KW"/>
</dbReference>
<keyword evidence="4 7" id="KW-0378">Hydrolase</keyword>
<dbReference type="InterPro" id="IPR023346">
    <property type="entry name" value="Lysozyme-like_dom_sf"/>
</dbReference>
<evidence type="ECO:0000256" key="1">
    <source>
        <dbReference type="ARBA" id="ARBA00000632"/>
    </source>
</evidence>
<protein>
    <recommendedName>
        <fullName evidence="7">Lysozyme</fullName>
        <ecNumber evidence="7">3.2.1.17</ecNumber>
    </recommendedName>
</protein>
<comment type="similarity">
    <text evidence="7">Belongs to the glycosyl hydrolase 24 family.</text>
</comment>
<dbReference type="InterPro" id="IPR023347">
    <property type="entry name" value="Lysozyme_dom_sf"/>
</dbReference>
<dbReference type="InterPro" id="IPR002196">
    <property type="entry name" value="Glyco_hydro_24"/>
</dbReference>
<dbReference type="InterPro" id="IPR051018">
    <property type="entry name" value="Bacteriophage_GH24"/>
</dbReference>
<dbReference type="InterPro" id="IPR033907">
    <property type="entry name" value="Endolysin_autolysin"/>
</dbReference>
<organism evidence="9 10">
    <name type="scientific">Gemmatirosa kalamazoonensis</name>
    <dbReference type="NCBI Taxonomy" id="861299"/>
    <lineage>
        <taxon>Bacteria</taxon>
        <taxon>Pseudomonadati</taxon>
        <taxon>Gemmatimonadota</taxon>
        <taxon>Gemmatimonadia</taxon>
        <taxon>Gemmatimonadales</taxon>
        <taxon>Gemmatimonadaceae</taxon>
        <taxon>Gemmatirosa</taxon>
    </lineage>
</organism>
<evidence type="ECO:0000313" key="9">
    <source>
        <dbReference type="EMBL" id="AHG90272.1"/>
    </source>
</evidence>
<keyword evidence="6 7" id="KW-0326">Glycosidase</keyword>
<evidence type="ECO:0000256" key="3">
    <source>
        <dbReference type="ARBA" id="ARBA00022638"/>
    </source>
</evidence>
<evidence type="ECO:0000256" key="4">
    <source>
        <dbReference type="ARBA" id="ARBA00022801"/>
    </source>
</evidence>
<evidence type="ECO:0000256" key="8">
    <source>
        <dbReference type="SAM" id="MobiDB-lite"/>
    </source>
</evidence>
<dbReference type="HAMAP" id="MF_04110">
    <property type="entry name" value="ENDOLYSIN_T4"/>
    <property type="match status" value="1"/>
</dbReference>
<reference evidence="9 10" key="1">
    <citation type="journal article" date="2014" name="Genome Announc.">
        <title>Genome Sequence and Methylome of Soil Bacterium Gemmatirosa kalamazoonensis KBS708T, a Member of the Rarely Cultivated Gemmatimonadetes Phylum.</title>
        <authorList>
            <person name="Debruyn J.M."/>
            <person name="Radosevich M."/>
            <person name="Wommack K.E."/>
            <person name="Polson S.W."/>
            <person name="Hauser L.J."/>
            <person name="Fawaz M.N."/>
            <person name="Korlach J."/>
            <person name="Tsai Y.C."/>
        </authorList>
    </citation>
    <scope>NUCLEOTIDE SEQUENCE [LARGE SCALE GENOMIC DNA]</scope>
    <source>
        <strain evidence="9 10">KBS708</strain>
    </source>
</reference>
<keyword evidence="5" id="KW-1035">Host cytoplasm</keyword>
<name>W0RIL8_9BACT</name>
<evidence type="ECO:0000313" key="10">
    <source>
        <dbReference type="Proteomes" id="UP000019151"/>
    </source>
</evidence>
<evidence type="ECO:0000256" key="6">
    <source>
        <dbReference type="ARBA" id="ARBA00023295"/>
    </source>
</evidence>
<keyword evidence="10" id="KW-1185">Reference proteome</keyword>
<dbReference type="EMBL" id="CP007128">
    <property type="protein sequence ID" value="AHG90272.1"/>
    <property type="molecule type" value="Genomic_DNA"/>
</dbReference>
<dbReference type="EC" id="3.2.1.17" evidence="7"/>
<proteinExistence type="inferred from homology"/>
<dbReference type="AlphaFoldDB" id="W0RIL8"/>
<evidence type="ECO:0000256" key="5">
    <source>
        <dbReference type="ARBA" id="ARBA00023200"/>
    </source>
</evidence>
<gene>
    <name evidence="9" type="ORF">J421_2735</name>
</gene>
<dbReference type="GO" id="GO:0016998">
    <property type="term" value="P:cell wall macromolecule catabolic process"/>
    <property type="evidence" value="ECO:0007669"/>
    <property type="project" value="InterPro"/>
</dbReference>
<dbReference type="GO" id="GO:0042742">
    <property type="term" value="P:defense response to bacterium"/>
    <property type="evidence" value="ECO:0007669"/>
    <property type="project" value="UniProtKB-KW"/>
</dbReference>
<dbReference type="Proteomes" id="UP000019151">
    <property type="component" value="Chromosome"/>
</dbReference>
<dbReference type="PANTHER" id="PTHR38107">
    <property type="match status" value="1"/>
</dbReference>
<dbReference type="Pfam" id="PF00959">
    <property type="entry name" value="Phage_lysozyme"/>
    <property type="match status" value="1"/>
</dbReference>
<accession>W0RIL8</accession>
<dbReference type="InterPro" id="IPR034690">
    <property type="entry name" value="Endolysin_T4_type"/>
</dbReference>
<sequence length="286" mass="31570">MAQSNLTLSADGLAALIAHEALIDGLYDDDSGYATFGVGHLVHPTHKWPSFLLKAARADPAWSSSVKERKWSKTKSTFYLERAAVAVTGFDQLQTKAAELGRDIVAGRKQFGGKTYAQLNAAQQAIVDGVLDDAVRVEVDMLARKADQVLAQDAQRFEQAVRDKVTRNLDQDEFDALVSFTFNVGVGNFSASTLLKRINDGSYRCGTPAVRRAAIVDVEAQFKKWNKSGGVVLKGLTTRRQDEADLFLGPARQELQELEDKERMRRQAPQPPLLMNNAPSWRVPLP</sequence>
<keyword evidence="2 7" id="KW-0929">Antimicrobial</keyword>
<dbReference type="HOGENOM" id="CLU_972399_0_0_0"/>
<dbReference type="GO" id="GO:0003796">
    <property type="term" value="F:lysozyme activity"/>
    <property type="evidence" value="ECO:0007669"/>
    <property type="project" value="UniProtKB-EC"/>
</dbReference>
<evidence type="ECO:0000256" key="2">
    <source>
        <dbReference type="ARBA" id="ARBA00022529"/>
    </source>
</evidence>
<dbReference type="STRING" id="861299.J421_2735"/>
<comment type="catalytic activity">
    <reaction evidence="1 7">
        <text>Hydrolysis of (1-&gt;4)-beta-linkages between N-acetylmuramic acid and N-acetyl-D-glucosamine residues in a peptidoglycan and between N-acetyl-D-glucosamine residues in chitodextrins.</text>
        <dbReference type="EC" id="3.2.1.17"/>
    </reaction>
</comment>